<evidence type="ECO:0000256" key="4">
    <source>
        <dbReference type="ARBA" id="ARBA00022692"/>
    </source>
</evidence>
<evidence type="ECO:0000256" key="7">
    <source>
        <dbReference type="ARBA" id="ARBA00023136"/>
    </source>
</evidence>
<feature type="domain" description="Anti-sigma K factor RskA C-terminal" evidence="13">
    <location>
        <begin position="131"/>
        <end position="262"/>
    </location>
</feature>
<evidence type="ECO:0000256" key="2">
    <source>
        <dbReference type="ARBA" id="ARBA00004236"/>
    </source>
</evidence>
<evidence type="ECO:0000256" key="8">
    <source>
        <dbReference type="ARBA" id="ARBA00023163"/>
    </source>
</evidence>
<feature type="transmembrane region" description="Helical" evidence="12">
    <location>
        <begin position="128"/>
        <end position="148"/>
    </location>
</feature>
<feature type="domain" description="Anti-sigma-K factor RskA N-terminal" evidence="14">
    <location>
        <begin position="15"/>
        <end position="54"/>
    </location>
</feature>
<keyword evidence="4 12" id="KW-0812">Transmembrane</keyword>
<evidence type="ECO:0000259" key="13">
    <source>
        <dbReference type="Pfam" id="PF10099"/>
    </source>
</evidence>
<keyword evidence="3" id="KW-1003">Cell membrane</keyword>
<evidence type="ECO:0000256" key="11">
    <source>
        <dbReference type="SAM" id="MobiDB-lite"/>
    </source>
</evidence>
<keyword evidence="6" id="KW-0805">Transcription regulation</keyword>
<evidence type="ECO:0000256" key="6">
    <source>
        <dbReference type="ARBA" id="ARBA00023015"/>
    </source>
</evidence>
<name>A0ABY4YV15_9MICO</name>
<dbReference type="PANTHER" id="PTHR37461">
    <property type="entry name" value="ANTI-SIGMA-K FACTOR RSKA"/>
    <property type="match status" value="1"/>
</dbReference>
<evidence type="ECO:0000256" key="5">
    <source>
        <dbReference type="ARBA" id="ARBA00022989"/>
    </source>
</evidence>
<protein>
    <recommendedName>
        <fullName evidence="10">Regulator of SigK</fullName>
    </recommendedName>
    <alternativeName>
        <fullName evidence="9">Sigma-K anti-sigma factor RskA</fullName>
    </alternativeName>
</protein>
<keyword evidence="5 12" id="KW-1133">Transmembrane helix</keyword>
<dbReference type="Gene3D" id="1.10.10.1320">
    <property type="entry name" value="Anti-sigma factor, zinc-finger domain"/>
    <property type="match status" value="1"/>
</dbReference>
<feature type="region of interest" description="Disordered" evidence="11">
    <location>
        <begin position="85"/>
        <end position="122"/>
    </location>
</feature>
<gene>
    <name evidence="15" type="ORF">NF556_02890</name>
</gene>
<keyword evidence="7 12" id="KW-0472">Membrane</keyword>
<accession>A0ABY4YV15</accession>
<evidence type="ECO:0000256" key="10">
    <source>
        <dbReference type="ARBA" id="ARBA00030803"/>
    </source>
</evidence>
<evidence type="ECO:0000256" key="12">
    <source>
        <dbReference type="SAM" id="Phobius"/>
    </source>
</evidence>
<feature type="region of interest" description="Disordered" evidence="11">
    <location>
        <begin position="250"/>
        <end position="269"/>
    </location>
</feature>
<sequence>MSQQVPPGEPGDDVHALAAAYALDAVDADERETFELHLSTCATCRREVAELREATVALSDDLAVEPPPALREQLLTQIALTPQDAPTPVDAPTDQVAPTPVDAPTDQVAPTDEVGAHRARRSRGPGRWLLAGAAAAAIAIGAVAITQWPTDTPDPAIVAVQEVLEAPDAIEATESADGATFTVVTASSLDRAVLLTEDLPGAPDGEDYQLWFVHEDGTAVSAGLMPREGDEVALEGAPAGAVAVGITVEPAGGSEQPTSDPIVAVPLQG</sequence>
<comment type="subcellular location">
    <subcellularLocation>
        <location evidence="2">Cell membrane</location>
    </subcellularLocation>
    <subcellularLocation>
        <location evidence="1">Membrane</location>
        <topology evidence="1">Single-pass membrane protein</topology>
    </subcellularLocation>
</comment>
<dbReference type="InterPro" id="IPR051474">
    <property type="entry name" value="Anti-sigma-K/W_factor"/>
</dbReference>
<dbReference type="InterPro" id="IPR041916">
    <property type="entry name" value="Anti_sigma_zinc_sf"/>
</dbReference>
<evidence type="ECO:0000313" key="15">
    <source>
        <dbReference type="EMBL" id="USQ80623.1"/>
    </source>
</evidence>
<organism evidence="15 16">
    <name type="scientific">Ornithinimicrobium faecis</name>
    <dbReference type="NCBI Taxonomy" id="2934158"/>
    <lineage>
        <taxon>Bacteria</taxon>
        <taxon>Bacillati</taxon>
        <taxon>Actinomycetota</taxon>
        <taxon>Actinomycetes</taxon>
        <taxon>Micrococcales</taxon>
        <taxon>Ornithinimicrobiaceae</taxon>
        <taxon>Ornithinimicrobium</taxon>
    </lineage>
</organism>
<keyword evidence="8" id="KW-0804">Transcription</keyword>
<dbReference type="Pfam" id="PF10099">
    <property type="entry name" value="RskA_C"/>
    <property type="match status" value="1"/>
</dbReference>
<proteinExistence type="predicted"/>
<reference evidence="15" key="1">
    <citation type="submission" date="2022-06" db="EMBL/GenBank/DDBJ databases">
        <title>Ornithinimicrobium HY1793.</title>
        <authorList>
            <person name="Huang Y."/>
        </authorList>
    </citation>
    <scope>NUCLEOTIDE SEQUENCE</scope>
    <source>
        <strain evidence="15">HY1793</strain>
    </source>
</reference>
<evidence type="ECO:0000256" key="3">
    <source>
        <dbReference type="ARBA" id="ARBA00022475"/>
    </source>
</evidence>
<dbReference type="EMBL" id="CP099489">
    <property type="protein sequence ID" value="USQ80623.1"/>
    <property type="molecule type" value="Genomic_DNA"/>
</dbReference>
<evidence type="ECO:0000259" key="14">
    <source>
        <dbReference type="Pfam" id="PF22618"/>
    </source>
</evidence>
<dbReference type="Pfam" id="PF22618">
    <property type="entry name" value="RskA_N"/>
    <property type="match status" value="1"/>
</dbReference>
<dbReference type="InterPro" id="IPR018764">
    <property type="entry name" value="RskA_C"/>
</dbReference>
<evidence type="ECO:0000313" key="16">
    <source>
        <dbReference type="Proteomes" id="UP001056455"/>
    </source>
</evidence>
<evidence type="ECO:0000256" key="1">
    <source>
        <dbReference type="ARBA" id="ARBA00004167"/>
    </source>
</evidence>
<dbReference type="PANTHER" id="PTHR37461:SF1">
    <property type="entry name" value="ANTI-SIGMA-K FACTOR RSKA"/>
    <property type="match status" value="1"/>
</dbReference>
<dbReference type="Proteomes" id="UP001056455">
    <property type="component" value="Chromosome"/>
</dbReference>
<dbReference type="InterPro" id="IPR053877">
    <property type="entry name" value="RskA_N"/>
</dbReference>
<dbReference type="RefSeq" id="WP_252593998.1">
    <property type="nucleotide sequence ID" value="NZ_CP099489.1"/>
</dbReference>
<keyword evidence="16" id="KW-1185">Reference proteome</keyword>
<evidence type="ECO:0000256" key="9">
    <source>
        <dbReference type="ARBA" id="ARBA00029829"/>
    </source>
</evidence>